<dbReference type="eggNOG" id="COG0210">
    <property type="taxonomic scope" value="Bacteria"/>
</dbReference>
<dbReference type="EMBL" id="ADVG01000003">
    <property type="protein sequence ID" value="EFH84796.1"/>
    <property type="molecule type" value="Genomic_DNA"/>
</dbReference>
<dbReference type="Pfam" id="PF08378">
    <property type="entry name" value="NERD"/>
    <property type="match status" value="1"/>
</dbReference>
<dbReference type="SUPFAM" id="SSF52540">
    <property type="entry name" value="P-loop containing nucleoside triphosphate hydrolases"/>
    <property type="match status" value="1"/>
</dbReference>
<protein>
    <submittedName>
        <fullName evidence="3">NERD domain protein</fullName>
    </submittedName>
</protein>
<dbReference type="GO" id="GO:0000725">
    <property type="term" value="P:recombinational repair"/>
    <property type="evidence" value="ECO:0007669"/>
    <property type="project" value="TreeGrafter"/>
</dbReference>
<dbReference type="InParanoid" id="D6TX63"/>
<name>D6TX63_KTERA</name>
<dbReference type="GO" id="GO:0033202">
    <property type="term" value="C:DNA helicase complex"/>
    <property type="evidence" value="ECO:0007669"/>
    <property type="project" value="TreeGrafter"/>
</dbReference>
<evidence type="ECO:0000259" key="2">
    <source>
        <dbReference type="Pfam" id="PF13538"/>
    </source>
</evidence>
<gene>
    <name evidence="3" type="ORF">Krac_5903</name>
</gene>
<reference evidence="3 4" key="1">
    <citation type="journal article" date="2011" name="Stand. Genomic Sci.">
        <title>Non-contiguous finished genome sequence and contextual data of the filamentous soil bacterium Ktedonobacter racemifer type strain (SOSP1-21).</title>
        <authorList>
            <person name="Chang Y.J."/>
            <person name="Land M."/>
            <person name="Hauser L."/>
            <person name="Chertkov O."/>
            <person name="Del Rio T.G."/>
            <person name="Nolan M."/>
            <person name="Copeland A."/>
            <person name="Tice H."/>
            <person name="Cheng J.F."/>
            <person name="Lucas S."/>
            <person name="Han C."/>
            <person name="Goodwin L."/>
            <person name="Pitluck S."/>
            <person name="Ivanova N."/>
            <person name="Ovchinikova G."/>
            <person name="Pati A."/>
            <person name="Chen A."/>
            <person name="Palaniappan K."/>
            <person name="Mavromatis K."/>
            <person name="Liolios K."/>
            <person name="Brettin T."/>
            <person name="Fiebig A."/>
            <person name="Rohde M."/>
            <person name="Abt B."/>
            <person name="Goker M."/>
            <person name="Detter J.C."/>
            <person name="Woyke T."/>
            <person name="Bristow J."/>
            <person name="Eisen J.A."/>
            <person name="Markowitz V."/>
            <person name="Hugenholtz P."/>
            <person name="Kyrpides N.C."/>
            <person name="Klenk H.P."/>
            <person name="Lapidus A."/>
        </authorList>
    </citation>
    <scope>NUCLEOTIDE SEQUENCE [LARGE SCALE GENOMIC DNA]</scope>
    <source>
        <strain evidence="4">DSM 44963</strain>
    </source>
</reference>
<dbReference type="InterPro" id="IPR027785">
    <property type="entry name" value="UvrD-like_helicase_C"/>
</dbReference>
<dbReference type="Gene3D" id="3.40.50.300">
    <property type="entry name" value="P-loop containing nucleotide triphosphate hydrolases"/>
    <property type="match status" value="2"/>
</dbReference>
<comment type="caution">
    <text evidence="3">The sequence shown here is derived from an EMBL/GenBank/DDBJ whole genome shotgun (WGS) entry which is preliminary data.</text>
</comment>
<evidence type="ECO:0000259" key="1">
    <source>
        <dbReference type="Pfam" id="PF08378"/>
    </source>
</evidence>
<feature type="domain" description="NERD" evidence="1">
    <location>
        <begin position="16"/>
        <end position="129"/>
    </location>
</feature>
<dbReference type="Proteomes" id="UP000004508">
    <property type="component" value="Unassembled WGS sequence"/>
</dbReference>
<dbReference type="InterPro" id="IPR000212">
    <property type="entry name" value="DNA_helicase_UvrD/REP"/>
</dbReference>
<sequence length="551" mass="63572">MAHMIPSPMRSDTKSPAERRLYELFRTQLSDDWLVFHSVPWQARNVKYGARDGEADFVLLHPDIGLLVLEVKGGHIRYVGESGQWFSNEYVIHDPFEQAKTSKYHLLQVLKEQPYWSSHRINIGHAVAFPDVDISQSHHMLRPDAPRTIILDKGQTRNLEAWLHDVFHYWSGQNQDSGTPGQFGAREVKNVLSPSLYLKPLLSSEFEDEEEEFLRLTQEQFQLLDFLRHHRRVAISGCAGSGKTLMAVEKAKKLHQQGFSVLLTCYNYNLAAYLRESVNDYPNIHVHHFHGLCSHLAKEAGLLNEKALQSPSQDYYNTTLPSLLFEAIDRVDWRVDAIVIDEGQDFREEWELALQYLLHDPDNGIFYIFYDNNQKLYQEDQRYLPLQQAPFPLSKNCRNTRHIHNFALQFYDADSLITSDTPQGREVVIERYSGNDQLKKLLRRTIHHLVQEEQVAAEDIVILTPRAPQHSALTHMGMLGNFRLVSTPTWASGEIFYTTIHQYKGLESPVVILVELEPDYAPNIETLLYIGSSRARNHLIVLSHEQLDVSL</sequence>
<dbReference type="PANTHER" id="PTHR11070:SF2">
    <property type="entry name" value="ATP-DEPENDENT DNA HELICASE SRS2"/>
    <property type="match status" value="1"/>
</dbReference>
<evidence type="ECO:0000313" key="4">
    <source>
        <dbReference type="Proteomes" id="UP000004508"/>
    </source>
</evidence>
<evidence type="ECO:0000313" key="3">
    <source>
        <dbReference type="EMBL" id="EFH84796.1"/>
    </source>
</evidence>
<accession>D6TX63</accession>
<dbReference type="InterPro" id="IPR027417">
    <property type="entry name" value="P-loop_NTPase"/>
</dbReference>
<dbReference type="GO" id="GO:0005829">
    <property type="term" value="C:cytosol"/>
    <property type="evidence" value="ECO:0007669"/>
    <property type="project" value="TreeGrafter"/>
</dbReference>
<proteinExistence type="predicted"/>
<dbReference type="AlphaFoldDB" id="D6TX63"/>
<dbReference type="PANTHER" id="PTHR11070">
    <property type="entry name" value="UVRD / RECB / PCRA DNA HELICASE FAMILY MEMBER"/>
    <property type="match status" value="1"/>
</dbReference>
<dbReference type="STRING" id="485913.Krac_5903"/>
<dbReference type="GO" id="GO:0043138">
    <property type="term" value="F:3'-5' DNA helicase activity"/>
    <property type="evidence" value="ECO:0007669"/>
    <property type="project" value="TreeGrafter"/>
</dbReference>
<dbReference type="GO" id="GO:0003677">
    <property type="term" value="F:DNA binding"/>
    <property type="evidence" value="ECO:0007669"/>
    <property type="project" value="InterPro"/>
</dbReference>
<dbReference type="InterPro" id="IPR011528">
    <property type="entry name" value="NERD"/>
</dbReference>
<organism evidence="3 4">
    <name type="scientific">Ktedonobacter racemifer DSM 44963</name>
    <dbReference type="NCBI Taxonomy" id="485913"/>
    <lineage>
        <taxon>Bacteria</taxon>
        <taxon>Bacillati</taxon>
        <taxon>Chloroflexota</taxon>
        <taxon>Ktedonobacteria</taxon>
        <taxon>Ktedonobacterales</taxon>
        <taxon>Ktedonobacteraceae</taxon>
        <taxon>Ktedonobacter</taxon>
    </lineage>
</organism>
<dbReference type="GO" id="GO:0005524">
    <property type="term" value="F:ATP binding"/>
    <property type="evidence" value="ECO:0007669"/>
    <property type="project" value="InterPro"/>
</dbReference>
<feature type="domain" description="UvrD-like helicase C-terminal" evidence="2">
    <location>
        <begin position="496"/>
        <end position="541"/>
    </location>
</feature>
<dbReference type="Pfam" id="PF13538">
    <property type="entry name" value="UvrD_C_2"/>
    <property type="match status" value="1"/>
</dbReference>
<dbReference type="OrthoDB" id="9787585at2"/>
<keyword evidence="4" id="KW-1185">Reference proteome</keyword>